<sequence>MGPGRGAAPACVVRDHGRMALFKRKTVGRPGEWFFNVEDGKVEEGPQSPGKDRMGPYATREEAEHALETARERTSQWENDPRWRDGSTRGGSTPDDSTRDGSEPGDSTRADGQE</sequence>
<evidence type="ECO:0000256" key="1">
    <source>
        <dbReference type="SAM" id="MobiDB-lite"/>
    </source>
</evidence>
<feature type="compositionally biased region" description="Basic and acidic residues" evidence="1">
    <location>
        <begin position="96"/>
        <end position="114"/>
    </location>
</feature>
<keyword evidence="3" id="KW-1185">Reference proteome</keyword>
<name>A0ABP6C053_9ACTN</name>
<accession>A0ABP6C053</accession>
<evidence type="ECO:0008006" key="4">
    <source>
        <dbReference type="Google" id="ProtNLM"/>
    </source>
</evidence>
<protein>
    <recommendedName>
        <fullName evidence="4">SPOR domain-containing protein</fullName>
    </recommendedName>
</protein>
<reference evidence="3" key="1">
    <citation type="journal article" date="2019" name="Int. J. Syst. Evol. Microbiol.">
        <title>The Global Catalogue of Microorganisms (GCM) 10K type strain sequencing project: providing services to taxonomists for standard genome sequencing and annotation.</title>
        <authorList>
            <consortium name="The Broad Institute Genomics Platform"/>
            <consortium name="The Broad Institute Genome Sequencing Center for Infectious Disease"/>
            <person name="Wu L."/>
            <person name="Ma J."/>
        </authorList>
    </citation>
    <scope>NUCLEOTIDE SEQUENCE [LARGE SCALE GENOMIC DNA]</scope>
    <source>
        <strain evidence="3">JCM 16373</strain>
    </source>
</reference>
<feature type="region of interest" description="Disordered" evidence="1">
    <location>
        <begin position="38"/>
        <end position="114"/>
    </location>
</feature>
<dbReference type="EMBL" id="BAAARJ010000002">
    <property type="protein sequence ID" value="GAA2594611.1"/>
    <property type="molecule type" value="Genomic_DNA"/>
</dbReference>
<evidence type="ECO:0000313" key="3">
    <source>
        <dbReference type="Proteomes" id="UP001501447"/>
    </source>
</evidence>
<comment type="caution">
    <text evidence="2">The sequence shown here is derived from an EMBL/GenBank/DDBJ whole genome shotgun (WGS) entry which is preliminary data.</text>
</comment>
<evidence type="ECO:0000313" key="2">
    <source>
        <dbReference type="EMBL" id="GAA2594611.1"/>
    </source>
</evidence>
<organism evidence="2 3">
    <name type="scientific">Streptomyces axinellae</name>
    <dbReference type="NCBI Taxonomy" id="552788"/>
    <lineage>
        <taxon>Bacteria</taxon>
        <taxon>Bacillati</taxon>
        <taxon>Actinomycetota</taxon>
        <taxon>Actinomycetes</taxon>
        <taxon>Kitasatosporales</taxon>
        <taxon>Streptomycetaceae</taxon>
        <taxon>Streptomyces</taxon>
    </lineage>
</organism>
<proteinExistence type="predicted"/>
<gene>
    <name evidence="2" type="ORF">GCM10009863_04670</name>
</gene>
<feature type="compositionally biased region" description="Basic and acidic residues" evidence="1">
    <location>
        <begin position="38"/>
        <end position="87"/>
    </location>
</feature>
<dbReference type="Proteomes" id="UP001501447">
    <property type="component" value="Unassembled WGS sequence"/>
</dbReference>